<dbReference type="Pfam" id="PF07690">
    <property type="entry name" value="MFS_1"/>
    <property type="match status" value="1"/>
</dbReference>
<feature type="transmembrane region" description="Helical" evidence="8">
    <location>
        <begin position="399"/>
        <end position="417"/>
    </location>
</feature>
<feature type="transmembrane region" description="Helical" evidence="8">
    <location>
        <begin position="12"/>
        <end position="32"/>
    </location>
</feature>
<feature type="transmembrane region" description="Helical" evidence="8">
    <location>
        <begin position="227"/>
        <end position="246"/>
    </location>
</feature>
<evidence type="ECO:0000256" key="3">
    <source>
        <dbReference type="ARBA" id="ARBA00022448"/>
    </source>
</evidence>
<keyword evidence="4" id="KW-1003">Cell membrane</keyword>
<dbReference type="InterPro" id="IPR020846">
    <property type="entry name" value="MFS_dom"/>
</dbReference>
<feature type="transmembrane region" description="Helical" evidence="8">
    <location>
        <begin position="44"/>
        <end position="62"/>
    </location>
</feature>
<evidence type="ECO:0000256" key="7">
    <source>
        <dbReference type="ARBA" id="ARBA00023136"/>
    </source>
</evidence>
<organism evidence="10 11">
    <name type="scientific">Streptomyces harbinensis</name>
    <dbReference type="NCBI Taxonomy" id="1176198"/>
    <lineage>
        <taxon>Bacteria</taxon>
        <taxon>Bacillati</taxon>
        <taxon>Actinomycetota</taxon>
        <taxon>Actinomycetes</taxon>
        <taxon>Kitasatosporales</taxon>
        <taxon>Streptomycetaceae</taxon>
        <taxon>Streptomyces</taxon>
    </lineage>
</organism>
<evidence type="ECO:0000256" key="1">
    <source>
        <dbReference type="ARBA" id="ARBA00004651"/>
    </source>
</evidence>
<feature type="transmembrane region" description="Helical" evidence="8">
    <location>
        <begin position="332"/>
        <end position="350"/>
    </location>
</feature>
<comment type="subcellular location">
    <subcellularLocation>
        <location evidence="1">Cell membrane</location>
        <topology evidence="1">Multi-pass membrane protein</topology>
    </subcellularLocation>
</comment>
<feature type="transmembrane region" description="Helical" evidence="8">
    <location>
        <begin position="162"/>
        <end position="181"/>
    </location>
</feature>
<keyword evidence="7 8" id="KW-0472">Membrane</keyword>
<evidence type="ECO:0000259" key="9">
    <source>
        <dbReference type="PROSITE" id="PS50850"/>
    </source>
</evidence>
<feature type="transmembrane region" description="Helical" evidence="8">
    <location>
        <begin position="302"/>
        <end position="320"/>
    </location>
</feature>
<dbReference type="FunFam" id="1.20.1720.10:FF:000004">
    <property type="entry name" value="EmrB/QacA family drug resistance transporter"/>
    <property type="match status" value="1"/>
</dbReference>
<dbReference type="CDD" id="cd17502">
    <property type="entry name" value="MFS_Azr1_MDR_like"/>
    <property type="match status" value="1"/>
</dbReference>
<feature type="transmembrane region" description="Helical" evidence="8">
    <location>
        <begin position="136"/>
        <end position="156"/>
    </location>
</feature>
<dbReference type="GO" id="GO:0022857">
    <property type="term" value="F:transmembrane transporter activity"/>
    <property type="evidence" value="ECO:0007669"/>
    <property type="project" value="InterPro"/>
</dbReference>
<evidence type="ECO:0000256" key="5">
    <source>
        <dbReference type="ARBA" id="ARBA00022692"/>
    </source>
</evidence>
<feature type="transmembrane region" description="Helical" evidence="8">
    <location>
        <begin position="267"/>
        <end position="290"/>
    </location>
</feature>
<dbReference type="InterPro" id="IPR036259">
    <property type="entry name" value="MFS_trans_sf"/>
</dbReference>
<keyword evidence="5 8" id="KW-0812">Transmembrane</keyword>
<proteinExistence type="inferred from homology"/>
<dbReference type="EMBL" id="FPAB01000002">
    <property type="protein sequence ID" value="SFS54542.1"/>
    <property type="molecule type" value="Genomic_DNA"/>
</dbReference>
<reference evidence="11" key="1">
    <citation type="submission" date="2016-10" db="EMBL/GenBank/DDBJ databases">
        <authorList>
            <person name="Varghese N."/>
            <person name="Submissions S."/>
        </authorList>
    </citation>
    <scope>NUCLEOTIDE SEQUENCE [LARGE SCALE GENOMIC DNA]</scope>
    <source>
        <strain evidence="11">CGMCC 4.7047</strain>
    </source>
</reference>
<feature type="transmembrane region" description="Helical" evidence="8">
    <location>
        <begin position="356"/>
        <end position="379"/>
    </location>
</feature>
<evidence type="ECO:0000313" key="11">
    <source>
        <dbReference type="Proteomes" id="UP000198873"/>
    </source>
</evidence>
<dbReference type="InterPro" id="IPR011701">
    <property type="entry name" value="MFS"/>
</dbReference>
<feature type="transmembrane region" description="Helical" evidence="8">
    <location>
        <begin position="104"/>
        <end position="124"/>
    </location>
</feature>
<comment type="similarity">
    <text evidence="2">Belongs to the major facilitator superfamily. TCR/Tet family.</text>
</comment>
<dbReference type="STRING" id="1176198.SAMN05444716_102185"/>
<evidence type="ECO:0000256" key="4">
    <source>
        <dbReference type="ARBA" id="ARBA00022475"/>
    </source>
</evidence>
<dbReference type="PRINTS" id="PR01036">
    <property type="entry name" value="TCRTETB"/>
</dbReference>
<name>A0A1I6QQB2_9ACTN</name>
<dbReference type="PANTHER" id="PTHR23501:SF197">
    <property type="entry name" value="COMD"/>
    <property type="match status" value="1"/>
</dbReference>
<dbReference type="Gene3D" id="1.20.1250.20">
    <property type="entry name" value="MFS general substrate transporter like domains"/>
    <property type="match status" value="2"/>
</dbReference>
<protein>
    <submittedName>
        <fullName evidence="10">Drug resistance transporter, EmrB/QacA subfamily</fullName>
    </submittedName>
</protein>
<dbReference type="AlphaFoldDB" id="A0A1I6QQB2"/>
<keyword evidence="3" id="KW-0813">Transport</keyword>
<evidence type="ECO:0000256" key="8">
    <source>
        <dbReference type="SAM" id="Phobius"/>
    </source>
</evidence>
<dbReference type="GO" id="GO:0005886">
    <property type="term" value="C:plasma membrane"/>
    <property type="evidence" value="ECO:0007669"/>
    <property type="project" value="UniProtKB-SubCell"/>
</dbReference>
<feature type="domain" description="Major facilitator superfamily (MFS) profile" evidence="9">
    <location>
        <begin position="9"/>
        <end position="493"/>
    </location>
</feature>
<evidence type="ECO:0000256" key="6">
    <source>
        <dbReference type="ARBA" id="ARBA00022989"/>
    </source>
</evidence>
<accession>A0A1I6QQB2</accession>
<dbReference type="SUPFAM" id="SSF103473">
    <property type="entry name" value="MFS general substrate transporter"/>
    <property type="match status" value="1"/>
</dbReference>
<dbReference type="RefSeq" id="WP_093842319.1">
    <property type="nucleotide sequence ID" value="NZ_CP054938.1"/>
</dbReference>
<feature type="transmembrane region" description="Helical" evidence="8">
    <location>
        <begin position="193"/>
        <end position="215"/>
    </location>
</feature>
<dbReference type="PANTHER" id="PTHR23501">
    <property type="entry name" value="MAJOR FACILITATOR SUPERFAMILY"/>
    <property type="match status" value="1"/>
</dbReference>
<feature type="transmembrane region" description="Helical" evidence="8">
    <location>
        <begin position="74"/>
        <end position="92"/>
    </location>
</feature>
<gene>
    <name evidence="10" type="ORF">SAMN05444716_102185</name>
</gene>
<feature type="transmembrane region" description="Helical" evidence="8">
    <location>
        <begin position="470"/>
        <end position="488"/>
    </location>
</feature>
<evidence type="ECO:0000313" key="10">
    <source>
        <dbReference type="EMBL" id="SFS54542.1"/>
    </source>
</evidence>
<dbReference type="Proteomes" id="UP000198873">
    <property type="component" value="Unassembled WGS sequence"/>
</dbReference>
<keyword evidence="6 8" id="KW-1133">Transmembrane helix</keyword>
<evidence type="ECO:0000256" key="2">
    <source>
        <dbReference type="ARBA" id="ARBA00007520"/>
    </source>
</evidence>
<keyword evidence="11" id="KW-1185">Reference proteome</keyword>
<dbReference type="PROSITE" id="PS50850">
    <property type="entry name" value="MFS"/>
    <property type="match status" value="1"/>
</dbReference>
<sequence>MTHREIMRALSGLLLGMFAAILSSTIVTNALPHIIADLGGGQSAYTWVITATLLAMTASMPLWGKLADLFNKKLLIQLALLIYIAGSLIAGLSQNSATLIAVRVVQGVGVGGLAALAQIIMAAMTSPRERGRYGGYFGATFAAATVSGPLIGGVITDTPGLGWRWCFYIGVPIAAIALVVLQRTLKLPVTRRAVRIDWLGALLLSGAVSLLLIWVTLAGDSYAWASWQTAAMTGGAVLLALLFVLVESRAADPIMPLRLFRDRTITLSSLTSLFVGIAMFSGTVFFSQYFQLARGESATMSGIMTIPMILGISISSTVSGRIISRTGQWKNWLVAGGLLISAGMLLLGTIRYDTPYWHVAVFMALLGLGIGMMMQNLVLATQNQVQPSDLGAASSVVNFFRSFGGALGVSALGAVLANRVGRYTADGLAALGVDAGDGAVGGGGIPDLGQLPDPLRAVLETAYGHGVGDVFLFGAPAAVLALVITLFIKEVALRGSQHAPQPGDGGTAS</sequence>